<sequence length="813" mass="87938">MAPSTNPKLSTQSSGQPEPSQPAALLHSLPLPCSDHSSNGHGTAKPSVDTGSDLDIDGTTTKDQPDTEVEGDGDAAEMPKPRLPPVRREIDISSILNSSQRVELTRLSEAILAKLEENLQKPFNFLDHPVAQVNRVQIFNYAPVVAAQKAEFDAANKTSTEASSAPANGMKQDTIPEDGEAPESKPQFVPKIDVNSVKPMPSTMSVLKDDTNLYFNKWKHALHKRLNDLITPSQSTSSAGSSRQGQGGSRGGGAGGGPAGKNQQQVVNKGTAYQADLYLIRRFPPVETPLCHLPVDKRRFMIHIMCLLNISTEHYISHSRIYMMYLASSLHIPAWVLKDEENRIARGLGKIYKTLCEEADLREQQDQKLAEELQQKQEAETAGAVEGKETTDKQEKGRGSRTQGIKSAKESRKKWRPSANSAQVGRTLLNAGIGMIEAAQGLPPVGLPAVSVAHLMGPLGDCETAVGVFFGVNPTRSRVVTFESLAANLQNGAFIPLHSSTNSEMLDSKKVAAEDRRMRIVYCVDGLVNGEAYNTEPWQCLDHGNEVVAIRWETEPLGKSAWPEALLRVSKIVDNAWVMALTKCSKLEQVLSDAIIGHVHGERGVSLIGYGLGARAIYLCLSHLAERKQYGLVDTVVLMGAPVPSDAGIWSALKSVVTGRLVNVYSPTDYMLAFASRQTAFHFGVAGLQQIQGVGGIENHDVSDVLKAHLDYTSLVPTILKRIAWEEIKEDLKAQLSMPKGSVAVQQKLSMAPAKKPVFGPVPPPAKPALAEHKENAQPQRGGRAARGGGRGGGRNGNGNNKRLAEQMGKMDL</sequence>
<evidence type="ECO:0000256" key="1">
    <source>
        <dbReference type="ARBA" id="ARBA00004141"/>
    </source>
</evidence>
<accession>A0A2T3AIX3</accession>
<feature type="compositionally biased region" description="Gly residues" evidence="5">
    <location>
        <begin position="785"/>
        <end position="797"/>
    </location>
</feature>
<dbReference type="Pfam" id="PF05277">
    <property type="entry name" value="DUF726"/>
    <property type="match status" value="1"/>
</dbReference>
<feature type="compositionally biased region" description="Basic and acidic residues" evidence="5">
    <location>
        <begin position="367"/>
        <end position="379"/>
    </location>
</feature>
<feature type="compositionally biased region" description="Acidic residues" evidence="5">
    <location>
        <begin position="66"/>
        <end position="75"/>
    </location>
</feature>
<evidence type="ECO:0000256" key="3">
    <source>
        <dbReference type="ARBA" id="ARBA00022989"/>
    </source>
</evidence>
<keyword evidence="2" id="KW-0812">Transmembrane</keyword>
<evidence type="ECO:0000313" key="6">
    <source>
        <dbReference type="EMBL" id="PSS00521.1"/>
    </source>
</evidence>
<feature type="compositionally biased region" description="Basic and acidic residues" evidence="5">
    <location>
        <begin position="386"/>
        <end position="398"/>
    </location>
</feature>
<evidence type="ECO:0000256" key="5">
    <source>
        <dbReference type="SAM" id="MobiDB-lite"/>
    </source>
</evidence>
<dbReference type="InterPro" id="IPR007941">
    <property type="entry name" value="DUF726"/>
</dbReference>
<feature type="compositionally biased region" description="Low complexity" evidence="5">
    <location>
        <begin position="231"/>
        <end position="244"/>
    </location>
</feature>
<feature type="region of interest" description="Disordered" evidence="5">
    <location>
        <begin position="755"/>
        <end position="813"/>
    </location>
</feature>
<protein>
    <submittedName>
        <fullName evidence="6">Uncharacterized protein</fullName>
    </submittedName>
</protein>
<evidence type="ECO:0000256" key="4">
    <source>
        <dbReference type="ARBA" id="ARBA00023136"/>
    </source>
</evidence>
<keyword evidence="7" id="KW-1185">Reference proteome</keyword>
<dbReference type="AlphaFoldDB" id="A0A2T3AIX3"/>
<proteinExistence type="predicted"/>
<dbReference type="PANTHER" id="PTHR17920:SF22">
    <property type="entry name" value="DUF726 DOMAIN PROTEIN (AFU_ORTHOLOGUE AFUA_2G12860)"/>
    <property type="match status" value="1"/>
</dbReference>
<feature type="compositionally biased region" description="Polar residues" evidence="5">
    <location>
        <begin position="1"/>
        <end position="18"/>
    </location>
</feature>
<keyword evidence="3" id="KW-1133">Transmembrane helix</keyword>
<dbReference type="Proteomes" id="UP000241462">
    <property type="component" value="Unassembled WGS sequence"/>
</dbReference>
<dbReference type="GO" id="GO:0016020">
    <property type="term" value="C:membrane"/>
    <property type="evidence" value="ECO:0007669"/>
    <property type="project" value="UniProtKB-SubCell"/>
</dbReference>
<feature type="region of interest" description="Disordered" evidence="5">
    <location>
        <begin position="231"/>
        <end position="263"/>
    </location>
</feature>
<keyword evidence="4" id="KW-0472">Membrane</keyword>
<feature type="region of interest" description="Disordered" evidence="5">
    <location>
        <begin position="157"/>
        <end position="188"/>
    </location>
</feature>
<feature type="compositionally biased region" description="Polar residues" evidence="5">
    <location>
        <begin position="157"/>
        <end position="166"/>
    </location>
</feature>
<dbReference type="PANTHER" id="PTHR17920">
    <property type="entry name" value="TRANSMEMBRANE AND COILED-COIL DOMAIN-CONTAINING PROTEIN 4 TMCO4"/>
    <property type="match status" value="1"/>
</dbReference>
<comment type="subcellular location">
    <subcellularLocation>
        <location evidence="1">Membrane</location>
        <topology evidence="1">Multi-pass membrane protein</topology>
    </subcellularLocation>
</comment>
<dbReference type="EMBL" id="KZ678383">
    <property type="protein sequence ID" value="PSS00521.1"/>
    <property type="molecule type" value="Genomic_DNA"/>
</dbReference>
<dbReference type="InParanoid" id="A0A2T3AIX3"/>
<feature type="region of interest" description="Disordered" evidence="5">
    <location>
        <begin position="1"/>
        <end position="85"/>
    </location>
</feature>
<gene>
    <name evidence="6" type="ORF">BD289DRAFT_450297</name>
</gene>
<evidence type="ECO:0000313" key="7">
    <source>
        <dbReference type="Proteomes" id="UP000241462"/>
    </source>
</evidence>
<evidence type="ECO:0000256" key="2">
    <source>
        <dbReference type="ARBA" id="ARBA00022692"/>
    </source>
</evidence>
<dbReference type="OrthoDB" id="277931at2759"/>
<feature type="compositionally biased region" description="Basic and acidic residues" evidence="5">
    <location>
        <begin position="803"/>
        <end position="813"/>
    </location>
</feature>
<reference evidence="6 7" key="1">
    <citation type="journal article" date="2018" name="Mycol. Prog.">
        <title>Coniella lustricola, a new species from submerged detritus.</title>
        <authorList>
            <person name="Raudabaugh D.B."/>
            <person name="Iturriaga T."/>
            <person name="Carver A."/>
            <person name="Mondo S."/>
            <person name="Pangilinan J."/>
            <person name="Lipzen A."/>
            <person name="He G."/>
            <person name="Amirebrahimi M."/>
            <person name="Grigoriev I.V."/>
            <person name="Miller A.N."/>
        </authorList>
    </citation>
    <scope>NUCLEOTIDE SEQUENCE [LARGE SCALE GENOMIC DNA]</scope>
    <source>
        <strain evidence="6 7">B22-T-1</strain>
    </source>
</reference>
<feature type="compositionally biased region" description="Gly residues" evidence="5">
    <location>
        <begin position="245"/>
        <end position="259"/>
    </location>
</feature>
<name>A0A2T3AIX3_9PEZI</name>
<organism evidence="6 7">
    <name type="scientific">Coniella lustricola</name>
    <dbReference type="NCBI Taxonomy" id="2025994"/>
    <lineage>
        <taxon>Eukaryota</taxon>
        <taxon>Fungi</taxon>
        <taxon>Dikarya</taxon>
        <taxon>Ascomycota</taxon>
        <taxon>Pezizomycotina</taxon>
        <taxon>Sordariomycetes</taxon>
        <taxon>Sordariomycetidae</taxon>
        <taxon>Diaporthales</taxon>
        <taxon>Schizoparmaceae</taxon>
        <taxon>Coniella</taxon>
    </lineage>
</organism>
<feature type="region of interest" description="Disordered" evidence="5">
    <location>
        <begin position="367"/>
        <end position="421"/>
    </location>
</feature>